<reference evidence="2" key="1">
    <citation type="submission" date="2020-10" db="EMBL/GenBank/DDBJ databases">
        <authorList>
            <person name="Gilroy R."/>
        </authorList>
    </citation>
    <scope>NUCLEOTIDE SEQUENCE</scope>
    <source>
        <strain evidence="2">13766</strain>
    </source>
</reference>
<dbReference type="SMART" id="SM00460">
    <property type="entry name" value="TGc"/>
    <property type="match status" value="1"/>
</dbReference>
<feature type="domain" description="Transglutaminase-like" evidence="1">
    <location>
        <begin position="215"/>
        <end position="271"/>
    </location>
</feature>
<protein>
    <submittedName>
        <fullName evidence="2">Transglutaminase domain-containing protein</fullName>
    </submittedName>
</protein>
<comment type="caution">
    <text evidence="2">The sequence shown here is derived from an EMBL/GenBank/DDBJ whole genome shotgun (WGS) entry which is preliminary data.</text>
</comment>
<dbReference type="AlphaFoldDB" id="A0A9D1FZP5"/>
<dbReference type="Pfam" id="PF01841">
    <property type="entry name" value="Transglut_core"/>
    <property type="match status" value="1"/>
</dbReference>
<accession>A0A9D1FZP5</accession>
<organism evidence="2 3">
    <name type="scientific">Candidatus Alectryocaccomicrobium excrementavium</name>
    <dbReference type="NCBI Taxonomy" id="2840668"/>
    <lineage>
        <taxon>Bacteria</taxon>
        <taxon>Bacillati</taxon>
        <taxon>Bacillota</taxon>
        <taxon>Clostridia</taxon>
        <taxon>Candidatus Alectryocaccomicrobium</taxon>
    </lineage>
</organism>
<dbReference type="Gene3D" id="3.10.620.30">
    <property type="match status" value="1"/>
</dbReference>
<evidence type="ECO:0000259" key="1">
    <source>
        <dbReference type="SMART" id="SM00460"/>
    </source>
</evidence>
<dbReference type="EMBL" id="DVJN01000048">
    <property type="protein sequence ID" value="HIS91865.1"/>
    <property type="molecule type" value="Genomic_DNA"/>
</dbReference>
<reference evidence="2" key="2">
    <citation type="journal article" date="2021" name="PeerJ">
        <title>Extensive microbial diversity within the chicken gut microbiome revealed by metagenomics and culture.</title>
        <authorList>
            <person name="Gilroy R."/>
            <person name="Ravi A."/>
            <person name="Getino M."/>
            <person name="Pursley I."/>
            <person name="Horton D.L."/>
            <person name="Alikhan N.F."/>
            <person name="Baker D."/>
            <person name="Gharbi K."/>
            <person name="Hall N."/>
            <person name="Watson M."/>
            <person name="Adriaenssens E.M."/>
            <person name="Foster-Nyarko E."/>
            <person name="Jarju S."/>
            <person name="Secka A."/>
            <person name="Antonio M."/>
            <person name="Oren A."/>
            <person name="Chaudhuri R.R."/>
            <person name="La Ragione R."/>
            <person name="Hildebrand F."/>
            <person name="Pallen M.J."/>
        </authorList>
    </citation>
    <scope>NUCLEOTIDE SEQUENCE</scope>
    <source>
        <strain evidence="2">13766</strain>
    </source>
</reference>
<dbReference type="InterPro" id="IPR002931">
    <property type="entry name" value="Transglutaminase-like"/>
</dbReference>
<evidence type="ECO:0000313" key="2">
    <source>
        <dbReference type="EMBL" id="HIS91865.1"/>
    </source>
</evidence>
<proteinExistence type="predicted"/>
<name>A0A9D1FZP5_9FIRM</name>
<gene>
    <name evidence="2" type="ORF">IAA84_02490</name>
</gene>
<evidence type="ECO:0000313" key="3">
    <source>
        <dbReference type="Proteomes" id="UP000824140"/>
    </source>
</evidence>
<dbReference type="InterPro" id="IPR038765">
    <property type="entry name" value="Papain-like_cys_pep_sf"/>
</dbReference>
<dbReference type="Proteomes" id="UP000824140">
    <property type="component" value="Unassembled WGS sequence"/>
</dbReference>
<dbReference type="PANTHER" id="PTHR33490">
    <property type="entry name" value="BLR5614 PROTEIN-RELATED"/>
    <property type="match status" value="1"/>
</dbReference>
<sequence length="288" mass="31844">MRRYPRRRYPQRRFTYRCARRSWMRAVVLALAGLCLVAGAWALLEGVIWPEATGERVSSDGSLTMDYSHADEGYVMARATSSKRLKLRVTKGDTTLTYDLNGEGDYEVFPLQLGDGKYSWTLYENVSGNSYAQAGAMSFSVELVDENAAFLCPNQYVNFTPESEVVALAAELCGGLESDAEKFAAVREYIQENYLYDYIKAVTTAPGQMPDITGCMESRMGICQDLAALAAAMLRSQGVPVEFVIGYAGNVYHAWTVVRLESGDVLYDPTVDVNGIAAGAAYTTERFY</sequence>
<dbReference type="PANTHER" id="PTHR33490:SF6">
    <property type="entry name" value="SLL1049 PROTEIN"/>
    <property type="match status" value="1"/>
</dbReference>
<dbReference type="SUPFAM" id="SSF54001">
    <property type="entry name" value="Cysteine proteinases"/>
    <property type="match status" value="1"/>
</dbReference>